<dbReference type="InterPro" id="IPR025391">
    <property type="entry name" value="DUF4123"/>
</dbReference>
<dbReference type="Proteomes" id="UP000199658">
    <property type="component" value="Unassembled WGS sequence"/>
</dbReference>
<accession>A0A1I6GQG4</accession>
<evidence type="ECO:0000313" key="3">
    <source>
        <dbReference type="EMBL" id="SFR44359.1"/>
    </source>
</evidence>
<evidence type="ECO:0000256" key="1">
    <source>
        <dbReference type="SAM" id="MobiDB-lite"/>
    </source>
</evidence>
<keyword evidence="4" id="KW-1185">Reference proteome</keyword>
<dbReference type="EMBL" id="FOYO01000001">
    <property type="protein sequence ID" value="SFR44359.1"/>
    <property type="molecule type" value="Genomic_DNA"/>
</dbReference>
<dbReference type="STRING" id="670154.SAMN04488002_1833"/>
<reference evidence="4" key="1">
    <citation type="submission" date="2016-10" db="EMBL/GenBank/DDBJ databases">
        <authorList>
            <person name="Varghese N."/>
            <person name="Submissions S."/>
        </authorList>
    </citation>
    <scope>NUCLEOTIDE SEQUENCE [LARGE SCALE GENOMIC DNA]</scope>
    <source>
        <strain evidence="4">DSM 26921</strain>
    </source>
</reference>
<organism evidence="3 4">
    <name type="scientific">Litoreibacter janthinus</name>
    <dbReference type="NCBI Taxonomy" id="670154"/>
    <lineage>
        <taxon>Bacteria</taxon>
        <taxon>Pseudomonadati</taxon>
        <taxon>Pseudomonadota</taxon>
        <taxon>Alphaproteobacteria</taxon>
        <taxon>Rhodobacterales</taxon>
        <taxon>Roseobacteraceae</taxon>
        <taxon>Litoreibacter</taxon>
    </lineage>
</organism>
<evidence type="ECO:0000259" key="2">
    <source>
        <dbReference type="Pfam" id="PF13503"/>
    </source>
</evidence>
<dbReference type="Pfam" id="PF13503">
    <property type="entry name" value="DUF4123"/>
    <property type="match status" value="1"/>
</dbReference>
<gene>
    <name evidence="3" type="ORF">SAMN04488002_1833</name>
</gene>
<dbReference type="OrthoDB" id="6431152at2"/>
<feature type="domain" description="DUF4123" evidence="2">
    <location>
        <begin position="91"/>
        <end position="214"/>
    </location>
</feature>
<sequence>MQPNENHDDVWVSSGPQGDTHDAHFSADEHFAFETFDGIEPLNQSDSLDGDLTSLGPLYAALFEPLVEDEAQPNDAALGANKTSHGDSPEVFAVLDAGRVMYLPEILSGSGLKHACLFKGEAFEELGDVAPWLVQLDAKSQFTRSIFLSSDVPWHLWRLEPGAFFRSSLSFDDLYKHFRKFTKVRLDDGKICYFRFWEPRWIIQILRTMEARQFQSFMDPLSAVIATNRLGQVGMVKSLR</sequence>
<dbReference type="RefSeq" id="WP_090215648.1">
    <property type="nucleotide sequence ID" value="NZ_FOYO01000001.1"/>
</dbReference>
<protein>
    <recommendedName>
        <fullName evidence="2">DUF4123 domain-containing protein</fullName>
    </recommendedName>
</protein>
<name>A0A1I6GQG4_9RHOB</name>
<feature type="compositionally biased region" description="Basic and acidic residues" evidence="1">
    <location>
        <begin position="1"/>
        <end position="10"/>
    </location>
</feature>
<dbReference type="AlphaFoldDB" id="A0A1I6GQG4"/>
<proteinExistence type="predicted"/>
<evidence type="ECO:0000313" key="4">
    <source>
        <dbReference type="Proteomes" id="UP000199658"/>
    </source>
</evidence>
<feature type="region of interest" description="Disordered" evidence="1">
    <location>
        <begin position="1"/>
        <end position="23"/>
    </location>
</feature>